<dbReference type="SUPFAM" id="SSF46785">
    <property type="entry name" value="Winged helix' DNA-binding domain"/>
    <property type="match status" value="1"/>
</dbReference>
<dbReference type="PROSITE" id="PS50931">
    <property type="entry name" value="HTH_LYSR"/>
    <property type="match status" value="1"/>
</dbReference>
<accession>E4L801</accession>
<dbReference type="PANTHER" id="PTHR30126">
    <property type="entry name" value="HTH-TYPE TRANSCRIPTIONAL REGULATOR"/>
    <property type="match status" value="1"/>
</dbReference>
<dbReference type="eggNOG" id="COG0583">
    <property type="taxonomic scope" value="Bacteria"/>
</dbReference>
<protein>
    <submittedName>
        <fullName evidence="6">Transcriptional regulator, LysR family</fullName>
    </submittedName>
</protein>
<dbReference type="InterPro" id="IPR000847">
    <property type="entry name" value="LysR_HTH_N"/>
</dbReference>
<dbReference type="PANTHER" id="PTHR30126:SF40">
    <property type="entry name" value="HTH-TYPE TRANSCRIPTIONAL REGULATOR GLTR"/>
    <property type="match status" value="1"/>
</dbReference>
<evidence type="ECO:0000313" key="7">
    <source>
        <dbReference type="Proteomes" id="UP000004594"/>
    </source>
</evidence>
<proteinExistence type="inferred from homology"/>
<dbReference type="Proteomes" id="UP000004594">
    <property type="component" value="Unassembled WGS sequence"/>
</dbReference>
<comment type="similarity">
    <text evidence="1">Belongs to the LysR transcriptional regulatory family.</text>
</comment>
<comment type="caution">
    <text evidence="6">The sequence shown here is derived from an EMBL/GenBank/DDBJ whole genome shotgun (WGS) entry which is preliminary data.</text>
</comment>
<name>E4L801_9FIRM</name>
<evidence type="ECO:0000256" key="1">
    <source>
        <dbReference type="ARBA" id="ARBA00009437"/>
    </source>
</evidence>
<gene>
    <name evidence="6" type="ORF">HMPREF9220_0843</name>
</gene>
<keyword evidence="3" id="KW-0238">DNA-binding</keyword>
<dbReference type="InterPro" id="IPR036388">
    <property type="entry name" value="WH-like_DNA-bd_sf"/>
</dbReference>
<feature type="domain" description="HTH lysR-type" evidence="5">
    <location>
        <begin position="1"/>
        <end position="60"/>
    </location>
</feature>
<dbReference type="OrthoDB" id="9803714at2"/>
<dbReference type="EMBL" id="AENT01000010">
    <property type="protein sequence ID" value="EFR43114.1"/>
    <property type="molecule type" value="Genomic_DNA"/>
</dbReference>
<reference evidence="6 7" key="1">
    <citation type="submission" date="2010-11" db="EMBL/GenBank/DDBJ databases">
        <authorList>
            <person name="Durkin A.S."/>
            <person name="Madupu R."/>
            <person name="Torralba M."/>
            <person name="Gillis M."/>
            <person name="Methe B."/>
            <person name="Sutton G."/>
            <person name="Nelson K.E."/>
        </authorList>
    </citation>
    <scope>NUCLEOTIDE SEQUENCE [LARGE SCALE GENOMIC DNA]</scope>
    <source>
        <strain evidence="6 7">UPII 345-E</strain>
    </source>
</reference>
<keyword evidence="2" id="KW-0805">Transcription regulation</keyword>
<dbReference type="Pfam" id="PF00126">
    <property type="entry name" value="HTH_1"/>
    <property type="match status" value="1"/>
</dbReference>
<dbReference type="AlphaFoldDB" id="E4L801"/>
<organism evidence="6 7">
    <name type="scientific">Dialister micraerophilus UPII 345-E</name>
    <dbReference type="NCBI Taxonomy" id="910314"/>
    <lineage>
        <taxon>Bacteria</taxon>
        <taxon>Bacillati</taxon>
        <taxon>Bacillota</taxon>
        <taxon>Negativicutes</taxon>
        <taxon>Veillonellales</taxon>
        <taxon>Veillonellaceae</taxon>
        <taxon>Dialister</taxon>
    </lineage>
</organism>
<evidence type="ECO:0000313" key="6">
    <source>
        <dbReference type="EMBL" id="EFR43114.1"/>
    </source>
</evidence>
<dbReference type="GO" id="GO:0003700">
    <property type="term" value="F:DNA-binding transcription factor activity"/>
    <property type="evidence" value="ECO:0007669"/>
    <property type="project" value="InterPro"/>
</dbReference>
<dbReference type="Gene3D" id="1.10.10.10">
    <property type="entry name" value="Winged helix-like DNA-binding domain superfamily/Winged helix DNA-binding domain"/>
    <property type="match status" value="1"/>
</dbReference>
<evidence type="ECO:0000256" key="4">
    <source>
        <dbReference type="ARBA" id="ARBA00023163"/>
    </source>
</evidence>
<dbReference type="SUPFAM" id="SSF53850">
    <property type="entry name" value="Periplasmic binding protein-like II"/>
    <property type="match status" value="1"/>
</dbReference>
<sequence>MDTSLYKSFITISETGSLTRAASILHIAQPTLTRHIKILQKKYKTQLIKTGPGQRHIEITPAGQILYKSAKNLIAIENSIEKDIINCTNGARGTIHIAISSSLTSGIISASVIPFTKIYPDTYFDFQEHDINKQMQLLKSGIAELGLCNKLLPQPELFDTHLTCESRLAIYINKKSKLLNNFVQNDVFIDDEKKLLKFPIKSLKSTLLNVPFCTIPESQELIANYCKTLFISTNPLSISTSKSTALQWALENRAIVFAPLSPGEPVPGDLKVYILPSDTFRCYRFLYTLKNRELSPITQKFVDFLIDQHFKEGHYHSSLNILKNI</sequence>
<dbReference type="InterPro" id="IPR036390">
    <property type="entry name" value="WH_DNA-bd_sf"/>
</dbReference>
<evidence type="ECO:0000259" key="5">
    <source>
        <dbReference type="PROSITE" id="PS50931"/>
    </source>
</evidence>
<dbReference type="CDD" id="cd05466">
    <property type="entry name" value="PBP2_LTTR_substrate"/>
    <property type="match status" value="1"/>
</dbReference>
<dbReference type="Gene3D" id="3.40.190.290">
    <property type="match status" value="1"/>
</dbReference>
<dbReference type="GO" id="GO:0000976">
    <property type="term" value="F:transcription cis-regulatory region binding"/>
    <property type="evidence" value="ECO:0007669"/>
    <property type="project" value="TreeGrafter"/>
</dbReference>
<evidence type="ECO:0000256" key="3">
    <source>
        <dbReference type="ARBA" id="ARBA00023125"/>
    </source>
</evidence>
<evidence type="ECO:0000256" key="2">
    <source>
        <dbReference type="ARBA" id="ARBA00023015"/>
    </source>
</evidence>
<dbReference type="RefSeq" id="WP_007554188.1">
    <property type="nucleotide sequence ID" value="NZ_AENT01000010.1"/>
</dbReference>
<keyword evidence="4" id="KW-0804">Transcription</keyword>